<evidence type="ECO:0000313" key="2">
    <source>
        <dbReference type="EMBL" id="KAK9703706.1"/>
    </source>
</evidence>
<organism evidence="2 3">
    <name type="scientific">Popillia japonica</name>
    <name type="common">Japanese beetle</name>
    <dbReference type="NCBI Taxonomy" id="7064"/>
    <lineage>
        <taxon>Eukaryota</taxon>
        <taxon>Metazoa</taxon>
        <taxon>Ecdysozoa</taxon>
        <taxon>Arthropoda</taxon>
        <taxon>Hexapoda</taxon>
        <taxon>Insecta</taxon>
        <taxon>Pterygota</taxon>
        <taxon>Neoptera</taxon>
        <taxon>Endopterygota</taxon>
        <taxon>Coleoptera</taxon>
        <taxon>Polyphaga</taxon>
        <taxon>Scarabaeiformia</taxon>
        <taxon>Scarabaeidae</taxon>
        <taxon>Rutelinae</taxon>
        <taxon>Popillia</taxon>
    </lineage>
</organism>
<dbReference type="Proteomes" id="UP001458880">
    <property type="component" value="Unassembled WGS sequence"/>
</dbReference>
<dbReference type="GO" id="GO:0003676">
    <property type="term" value="F:nucleic acid binding"/>
    <property type="evidence" value="ECO:0007669"/>
    <property type="project" value="InterPro"/>
</dbReference>
<evidence type="ECO:0008006" key="4">
    <source>
        <dbReference type="Google" id="ProtNLM"/>
    </source>
</evidence>
<name>A0AAW1JIZ4_POPJA</name>
<keyword evidence="1" id="KW-0472">Membrane</keyword>
<evidence type="ECO:0000313" key="3">
    <source>
        <dbReference type="Proteomes" id="UP001458880"/>
    </source>
</evidence>
<sequence length="115" mass="13048">MAPTEACDLDWLLPTVKHWGSSVMIWAAISWYSAGSIIYIIGRITADEYLDIPMTSILLSNTAIFQDDNVPIHTAKKVQSWFEEHQDITKHLPLAKLNIIELLDSITKIETFAFD</sequence>
<keyword evidence="3" id="KW-1185">Reference proteome</keyword>
<dbReference type="EMBL" id="JASPKY010000364">
    <property type="protein sequence ID" value="KAK9703706.1"/>
    <property type="molecule type" value="Genomic_DNA"/>
</dbReference>
<proteinExistence type="predicted"/>
<keyword evidence="1" id="KW-1133">Transmembrane helix</keyword>
<evidence type="ECO:0000256" key="1">
    <source>
        <dbReference type="SAM" id="Phobius"/>
    </source>
</evidence>
<gene>
    <name evidence="2" type="ORF">QE152_g29165</name>
</gene>
<accession>A0AAW1JIZ4</accession>
<comment type="caution">
    <text evidence="2">The sequence shown here is derived from an EMBL/GenBank/DDBJ whole genome shotgun (WGS) entry which is preliminary data.</text>
</comment>
<reference evidence="2 3" key="1">
    <citation type="journal article" date="2024" name="BMC Genomics">
        <title>De novo assembly and annotation of Popillia japonica's genome with initial clues to its potential as an invasive pest.</title>
        <authorList>
            <person name="Cucini C."/>
            <person name="Boschi S."/>
            <person name="Funari R."/>
            <person name="Cardaioli E."/>
            <person name="Iannotti N."/>
            <person name="Marturano G."/>
            <person name="Paoli F."/>
            <person name="Bruttini M."/>
            <person name="Carapelli A."/>
            <person name="Frati F."/>
            <person name="Nardi F."/>
        </authorList>
    </citation>
    <scope>NUCLEOTIDE SEQUENCE [LARGE SCALE GENOMIC DNA]</scope>
    <source>
        <strain evidence="2">DMR45628</strain>
    </source>
</reference>
<dbReference type="AlphaFoldDB" id="A0AAW1JIZ4"/>
<dbReference type="InterPro" id="IPR036397">
    <property type="entry name" value="RNaseH_sf"/>
</dbReference>
<protein>
    <recommendedName>
        <fullName evidence="4">Transposase</fullName>
    </recommendedName>
</protein>
<dbReference type="Gene3D" id="3.30.420.10">
    <property type="entry name" value="Ribonuclease H-like superfamily/Ribonuclease H"/>
    <property type="match status" value="1"/>
</dbReference>
<feature type="transmembrane region" description="Helical" evidence="1">
    <location>
        <begin position="23"/>
        <end position="42"/>
    </location>
</feature>
<keyword evidence="1" id="KW-0812">Transmembrane</keyword>